<name>A0AA35LHH5_9SAUR</name>
<evidence type="ECO:0000256" key="4">
    <source>
        <dbReference type="ARBA" id="ARBA00023157"/>
    </source>
</evidence>
<accession>A0AA35LHH5</accession>
<dbReference type="PRINTS" id="PR00135">
    <property type="entry name" value="LYZLACT"/>
</dbReference>
<feature type="chain" id="PRO_5041230432" description="Sperm acrosome membrane-associated protein 3" evidence="7">
    <location>
        <begin position="20"/>
        <end position="147"/>
    </location>
</feature>
<organism evidence="9 10">
    <name type="scientific">Podarcis lilfordi</name>
    <name type="common">Lilford's wall lizard</name>
    <dbReference type="NCBI Taxonomy" id="74358"/>
    <lineage>
        <taxon>Eukaryota</taxon>
        <taxon>Metazoa</taxon>
        <taxon>Chordata</taxon>
        <taxon>Craniata</taxon>
        <taxon>Vertebrata</taxon>
        <taxon>Euteleostomi</taxon>
        <taxon>Lepidosauria</taxon>
        <taxon>Squamata</taxon>
        <taxon>Bifurcata</taxon>
        <taxon>Unidentata</taxon>
        <taxon>Episquamata</taxon>
        <taxon>Laterata</taxon>
        <taxon>Lacertibaenia</taxon>
        <taxon>Lacertidae</taxon>
        <taxon>Podarcis</taxon>
    </lineage>
</organism>
<dbReference type="GO" id="GO:0001669">
    <property type="term" value="C:acrosomal vesicle"/>
    <property type="evidence" value="ECO:0007669"/>
    <property type="project" value="TreeGrafter"/>
</dbReference>
<evidence type="ECO:0000256" key="5">
    <source>
        <dbReference type="ARBA" id="ARBA00024656"/>
    </source>
</evidence>
<protein>
    <recommendedName>
        <fullName evidence="3">Sperm acrosome membrane-associated protein 3</fullName>
    </recommendedName>
</protein>
<keyword evidence="7" id="KW-0732">Signal</keyword>
<dbReference type="EMBL" id="OX395142">
    <property type="protein sequence ID" value="CAI5796143.1"/>
    <property type="molecule type" value="Genomic_DNA"/>
</dbReference>
<dbReference type="PROSITE" id="PS00128">
    <property type="entry name" value="GLYCOSYL_HYDROL_F22_1"/>
    <property type="match status" value="1"/>
</dbReference>
<reference evidence="9" key="1">
    <citation type="submission" date="2022-12" db="EMBL/GenBank/DDBJ databases">
        <authorList>
            <person name="Alioto T."/>
            <person name="Alioto T."/>
            <person name="Gomez Garrido J."/>
        </authorList>
    </citation>
    <scope>NUCLEOTIDE SEQUENCE</scope>
</reference>
<feature type="domain" description="Glycosyl hydrolases family 22 (GH22)" evidence="8">
    <location>
        <begin position="94"/>
        <end position="112"/>
    </location>
</feature>
<dbReference type="PANTHER" id="PTHR11407:SF25">
    <property type="entry name" value="SPERM ACROSOME MEMBRANE-ASSOCIATED PROTEIN 3"/>
    <property type="match status" value="1"/>
</dbReference>
<evidence type="ECO:0000313" key="9">
    <source>
        <dbReference type="EMBL" id="CAI5796143.1"/>
    </source>
</evidence>
<comment type="similarity">
    <text evidence="1 6">Belongs to the glycosyl hydrolase 22 family.</text>
</comment>
<evidence type="ECO:0000256" key="6">
    <source>
        <dbReference type="RuleBase" id="RU004440"/>
    </source>
</evidence>
<evidence type="ECO:0000256" key="3">
    <source>
        <dbReference type="ARBA" id="ARBA00016370"/>
    </source>
</evidence>
<dbReference type="GO" id="GO:0003796">
    <property type="term" value="F:lysozyme activity"/>
    <property type="evidence" value="ECO:0007669"/>
    <property type="project" value="InterPro"/>
</dbReference>
<dbReference type="PANTHER" id="PTHR11407">
    <property type="entry name" value="LYSOZYME C"/>
    <property type="match status" value="1"/>
</dbReference>
<dbReference type="InterPro" id="IPR001916">
    <property type="entry name" value="Glyco_hydro_22"/>
</dbReference>
<comment type="function">
    <text evidence="5">Sperm surface membrane protein that may be involved in sperm-egg plasma membrane adhesion and fusion during fertilization. It could be a potential receptor for the egg oligosaccharide residue N-acetylglucosamine, which is present in the extracellular matrix over the egg plasma membrane. The processed form has no detectable bacteriolytic activity in vitro.</text>
</comment>
<dbReference type="InterPro" id="IPR019799">
    <property type="entry name" value="Glyco_hydro_22_CS"/>
</dbReference>
<proteinExistence type="inferred from homology"/>
<evidence type="ECO:0000256" key="2">
    <source>
        <dbReference type="ARBA" id="ARBA00011780"/>
    </source>
</evidence>
<dbReference type="PROSITE" id="PS51348">
    <property type="entry name" value="GLYCOSYL_HYDROL_F22_2"/>
    <property type="match status" value="1"/>
</dbReference>
<dbReference type="InterPro" id="IPR023346">
    <property type="entry name" value="Lysozyme-like_dom_sf"/>
</dbReference>
<dbReference type="GO" id="GO:0007342">
    <property type="term" value="P:fusion of sperm to egg plasma membrane involved in single fertilization"/>
    <property type="evidence" value="ECO:0007669"/>
    <property type="project" value="TreeGrafter"/>
</dbReference>
<gene>
    <name evidence="9" type="ORF">PODLI_1B041256</name>
</gene>
<dbReference type="CDD" id="cd16897">
    <property type="entry name" value="LYZ_C"/>
    <property type="match status" value="1"/>
</dbReference>
<dbReference type="PRINTS" id="PR00137">
    <property type="entry name" value="LYSOZYME"/>
</dbReference>
<dbReference type="AlphaFoldDB" id="A0AA35LHH5"/>
<dbReference type="InterPro" id="IPR000974">
    <property type="entry name" value="Glyco_hydro_22_lys"/>
</dbReference>
<dbReference type="GO" id="GO:0036126">
    <property type="term" value="C:sperm flagellum"/>
    <property type="evidence" value="ECO:0007669"/>
    <property type="project" value="TreeGrafter"/>
</dbReference>
<evidence type="ECO:0000259" key="8">
    <source>
        <dbReference type="PROSITE" id="PS00128"/>
    </source>
</evidence>
<feature type="signal peptide" evidence="7">
    <location>
        <begin position="1"/>
        <end position="19"/>
    </location>
</feature>
<dbReference type="Proteomes" id="UP001178461">
    <property type="component" value="Chromosome 17"/>
</dbReference>
<dbReference type="SMART" id="SM00263">
    <property type="entry name" value="LYZ1"/>
    <property type="match status" value="1"/>
</dbReference>
<evidence type="ECO:0000256" key="1">
    <source>
        <dbReference type="ARBA" id="ARBA00010859"/>
    </source>
</evidence>
<dbReference type="Pfam" id="PF00062">
    <property type="entry name" value="Lys"/>
    <property type="match status" value="1"/>
</dbReference>
<evidence type="ECO:0000313" key="10">
    <source>
        <dbReference type="Proteomes" id="UP001178461"/>
    </source>
</evidence>
<keyword evidence="4" id="KW-1015">Disulfide bond</keyword>
<dbReference type="SUPFAM" id="SSF53955">
    <property type="entry name" value="Lysozyme-like"/>
    <property type="match status" value="1"/>
</dbReference>
<evidence type="ECO:0000256" key="7">
    <source>
        <dbReference type="SAM" id="SignalP"/>
    </source>
</evidence>
<sequence length="147" mass="16711">MKALLLLPLMACLAVKVRSKIYSRCELAQTLKRWGMDGHEGYSLANWICLAYFASGFNTETVMHNSDGSSEYGIFQINSRSWCADRHTLSKNLCSLSCFDLLTEEIIDDIICLKRATAEPEGLADWYGWRDHCRGRDLSYWVAACNL</sequence>
<dbReference type="Gene3D" id="1.10.530.10">
    <property type="match status" value="1"/>
</dbReference>
<dbReference type="FunFam" id="1.10.530.10:FF:000001">
    <property type="entry name" value="Lysozyme C"/>
    <property type="match status" value="1"/>
</dbReference>
<comment type="subunit">
    <text evidence="2">Interacts with ASTL.</text>
</comment>
<keyword evidence="10" id="KW-1185">Reference proteome</keyword>